<keyword evidence="5 7" id="KW-0663">Pyridoxal phosphate</keyword>
<dbReference type="Gene3D" id="3.40.50.1100">
    <property type="match status" value="2"/>
</dbReference>
<feature type="non-terminal residue" evidence="11">
    <location>
        <position position="1"/>
    </location>
</feature>
<dbReference type="PROSITE" id="PS00165">
    <property type="entry name" value="DEHYDRATASE_SER_THR"/>
    <property type="match status" value="1"/>
</dbReference>
<dbReference type="InterPro" id="IPR001926">
    <property type="entry name" value="TrpB-like_PALP"/>
</dbReference>
<evidence type="ECO:0000256" key="3">
    <source>
        <dbReference type="ARBA" id="ARBA00022605"/>
    </source>
</evidence>
<evidence type="ECO:0000256" key="9">
    <source>
        <dbReference type="RuleBase" id="RU003985"/>
    </source>
</evidence>
<comment type="catalytic activity">
    <reaction evidence="9">
        <text>O-acetyl-L-serine + hydrogen sulfide = L-cysteine + acetate</text>
        <dbReference type="Rhea" id="RHEA:14829"/>
        <dbReference type="ChEBI" id="CHEBI:29919"/>
        <dbReference type="ChEBI" id="CHEBI:30089"/>
        <dbReference type="ChEBI" id="CHEBI:35235"/>
        <dbReference type="ChEBI" id="CHEBI:58340"/>
        <dbReference type="EC" id="2.5.1.47"/>
    </reaction>
</comment>
<feature type="binding site" evidence="7">
    <location>
        <position position="68"/>
    </location>
    <ligand>
        <name>pyridoxal 5'-phosphate</name>
        <dbReference type="ChEBI" id="CHEBI:597326"/>
    </ligand>
</feature>
<evidence type="ECO:0000256" key="5">
    <source>
        <dbReference type="ARBA" id="ARBA00022898"/>
    </source>
</evidence>
<accession>A0A146KF63</accession>
<dbReference type="EC" id="2.5.1.47" evidence="9"/>
<sequence>SDLTDTIGNTPLIVLQRINKKGKVYIKLESRNPGGSIKDRAAFQMVTDLIEQGKINKDTMLIEPTSGNTGIGLCLVCAAMGLKLTIVMPESMSEERKKLMKAYGSTLVLTPASVGVVGSCKKAVEIQESTPNSIIVGQFANISNPKAHILTTAPEIVRDCKKYGIKPAYFLCGVGSGGTVTGCSKIIKNEFPGVKIIAFEPSQTFVLRGGEHCPHKIQGVSPGFIPEVLDKCCYDDVIPVDQEKAYEMVRRLAAEEGILVGISSAATIVLGIEYAEKYECDVVCIASDSGERYLSVPGLFE</sequence>
<feature type="binding site" evidence="7">
    <location>
        <position position="263"/>
    </location>
    <ligand>
        <name>pyridoxal 5'-phosphate</name>
        <dbReference type="ChEBI" id="CHEBI:597326"/>
    </ligand>
</feature>
<dbReference type="InterPro" id="IPR001216">
    <property type="entry name" value="P-phosphate_BS"/>
</dbReference>
<keyword evidence="6 9" id="KW-0198">Cysteine biosynthesis</keyword>
<feature type="binding site" evidence="7">
    <location>
        <begin position="175"/>
        <end position="179"/>
    </location>
    <ligand>
        <name>pyridoxal 5'-phosphate</name>
        <dbReference type="ChEBI" id="CHEBI:597326"/>
    </ligand>
</feature>
<evidence type="ECO:0000256" key="6">
    <source>
        <dbReference type="ARBA" id="ARBA00023192"/>
    </source>
</evidence>
<organism evidence="11">
    <name type="scientific">Trepomonas sp. PC1</name>
    <dbReference type="NCBI Taxonomy" id="1076344"/>
    <lineage>
        <taxon>Eukaryota</taxon>
        <taxon>Metamonada</taxon>
        <taxon>Diplomonadida</taxon>
        <taxon>Hexamitidae</taxon>
        <taxon>Hexamitinae</taxon>
        <taxon>Trepomonas</taxon>
    </lineage>
</organism>
<dbReference type="InterPro" id="IPR000634">
    <property type="entry name" value="Ser/Thr_deHydtase_PyrdxlP-BS"/>
</dbReference>
<dbReference type="GO" id="GO:0030170">
    <property type="term" value="F:pyridoxal phosphate binding"/>
    <property type="evidence" value="ECO:0007669"/>
    <property type="project" value="InterPro"/>
</dbReference>
<dbReference type="InterPro" id="IPR005859">
    <property type="entry name" value="CysK"/>
</dbReference>
<dbReference type="NCBIfam" id="TIGR01136">
    <property type="entry name" value="cysKM"/>
    <property type="match status" value="1"/>
</dbReference>
<dbReference type="InterPro" id="IPR005856">
    <property type="entry name" value="Cys_synth"/>
</dbReference>
<gene>
    <name evidence="11" type="ORF">TPC1_13324</name>
</gene>
<keyword evidence="3 9" id="KW-0028">Amino-acid biosynthesis</keyword>
<name>A0A146KF63_9EUKA</name>
<dbReference type="NCBIfam" id="TIGR01139">
    <property type="entry name" value="cysK"/>
    <property type="match status" value="1"/>
</dbReference>
<proteinExistence type="inferred from homology"/>
<feature type="modified residue" description="N6-(pyridoxal phosphate)lysine" evidence="8">
    <location>
        <position position="38"/>
    </location>
</feature>
<dbReference type="FunFam" id="3.40.50.1100:FF:000006">
    <property type="entry name" value="Cysteine synthase"/>
    <property type="match status" value="1"/>
</dbReference>
<reference evidence="11" key="1">
    <citation type="submission" date="2015-07" db="EMBL/GenBank/DDBJ databases">
        <title>Adaptation to a free-living lifestyle via gene acquisitions in the diplomonad Trepomonas sp. PC1.</title>
        <authorList>
            <person name="Xu F."/>
            <person name="Jerlstrom-Hultqvist J."/>
            <person name="Kolisko M."/>
            <person name="Simpson A.G.B."/>
            <person name="Roger A.J."/>
            <person name="Svard S.G."/>
            <person name="Andersson J.O."/>
        </authorList>
    </citation>
    <scope>NUCLEOTIDE SEQUENCE</scope>
    <source>
        <strain evidence="11">PC1</strain>
    </source>
</reference>
<dbReference type="InterPro" id="IPR050214">
    <property type="entry name" value="Cys_Synth/Cystath_Beta-Synth"/>
</dbReference>
<evidence type="ECO:0000256" key="1">
    <source>
        <dbReference type="ARBA" id="ARBA00001933"/>
    </source>
</evidence>
<dbReference type="InterPro" id="IPR036052">
    <property type="entry name" value="TrpB-like_PALP_sf"/>
</dbReference>
<dbReference type="AlphaFoldDB" id="A0A146KF63"/>
<evidence type="ECO:0000313" key="11">
    <source>
        <dbReference type="EMBL" id="JAP94136.1"/>
    </source>
</evidence>
<comment type="similarity">
    <text evidence="2 9">Belongs to the cysteine synthase/cystathionine beta-synthase family.</text>
</comment>
<keyword evidence="4 9" id="KW-0808">Transferase</keyword>
<dbReference type="SUPFAM" id="SSF53686">
    <property type="entry name" value="Tryptophan synthase beta subunit-like PLP-dependent enzymes"/>
    <property type="match status" value="1"/>
</dbReference>
<evidence type="ECO:0000256" key="8">
    <source>
        <dbReference type="PIRSR" id="PIRSR605856-51"/>
    </source>
</evidence>
<feature type="domain" description="Tryptophan synthase beta chain-like PALP" evidence="10">
    <location>
        <begin position="4"/>
        <end position="288"/>
    </location>
</feature>
<comment type="cofactor">
    <cofactor evidence="1 7 9">
        <name>pyridoxal 5'-phosphate</name>
        <dbReference type="ChEBI" id="CHEBI:597326"/>
    </cofactor>
</comment>
<dbReference type="PROSITE" id="PS00901">
    <property type="entry name" value="CYS_SYNTHASE"/>
    <property type="match status" value="1"/>
</dbReference>
<dbReference type="CDD" id="cd01561">
    <property type="entry name" value="CBS_like"/>
    <property type="match status" value="1"/>
</dbReference>
<evidence type="ECO:0000256" key="2">
    <source>
        <dbReference type="ARBA" id="ARBA00007103"/>
    </source>
</evidence>
<protein>
    <recommendedName>
        <fullName evidence="9">Cysteine synthase</fullName>
        <ecNumber evidence="9">2.5.1.47</ecNumber>
    </recommendedName>
</protein>
<evidence type="ECO:0000256" key="4">
    <source>
        <dbReference type="ARBA" id="ARBA00022679"/>
    </source>
</evidence>
<evidence type="ECO:0000256" key="7">
    <source>
        <dbReference type="PIRSR" id="PIRSR605856-50"/>
    </source>
</evidence>
<dbReference type="Pfam" id="PF00291">
    <property type="entry name" value="PALP"/>
    <property type="match status" value="1"/>
</dbReference>
<dbReference type="PANTHER" id="PTHR10314">
    <property type="entry name" value="CYSTATHIONINE BETA-SYNTHASE"/>
    <property type="match status" value="1"/>
</dbReference>
<dbReference type="GO" id="GO:0006535">
    <property type="term" value="P:cysteine biosynthetic process from serine"/>
    <property type="evidence" value="ECO:0007669"/>
    <property type="project" value="UniProtKB-UniRule"/>
</dbReference>
<dbReference type="GO" id="GO:0004124">
    <property type="term" value="F:cysteine synthase activity"/>
    <property type="evidence" value="ECO:0007669"/>
    <property type="project" value="UniProtKB-UniRule"/>
</dbReference>
<evidence type="ECO:0000259" key="10">
    <source>
        <dbReference type="Pfam" id="PF00291"/>
    </source>
</evidence>
<dbReference type="EMBL" id="GDID01002470">
    <property type="protein sequence ID" value="JAP94136.1"/>
    <property type="molecule type" value="Transcribed_RNA"/>
</dbReference>